<dbReference type="GO" id="GO:0003700">
    <property type="term" value="F:DNA-binding transcription factor activity"/>
    <property type="evidence" value="ECO:0007669"/>
    <property type="project" value="InterPro"/>
</dbReference>
<proteinExistence type="predicted"/>
<dbReference type="InterPro" id="IPR011991">
    <property type="entry name" value="ArsR-like_HTH"/>
</dbReference>
<dbReference type="RefSeq" id="WP_048195795.1">
    <property type="nucleotide sequence ID" value="NZ_CBTY010000008.1"/>
</dbReference>
<keyword evidence="3" id="KW-1185">Reference proteome</keyword>
<dbReference type="OrthoDB" id="28610at2157"/>
<reference evidence="2 3" key="1">
    <citation type="journal article" date="2013" name="PLoS ONE">
        <title>Enrichment and Genome Sequence of the Group I.1a Ammonia-Oxidizing Archaeon ?Ca. Nitrosotenuis uzonensis? Representing a Clade Globally.</title>
        <authorList>
            <person name="Lebedeva E.V."/>
            <person name="Hatzenpichler R."/>
            <person name="Pelletier E."/>
            <person name="Schuster N."/>
            <person name="Hauzmayer S."/>
            <person name="Bulaev A."/>
            <person name="Grigor'eva N.V."/>
            <person name="Galushko A."/>
            <person name="Schmid M."/>
            <person name="Palatinszky M."/>
            <person name="Le Paslier D."/>
            <person name="Daims H."/>
            <person name="Wagner M."/>
        </authorList>
    </citation>
    <scope>NUCLEOTIDE SEQUENCE [LARGE SCALE GENOMIC DNA]</scope>
    <source>
        <strain evidence="2 3">N4</strain>
    </source>
</reference>
<accession>V6ATI3</accession>
<dbReference type="InterPro" id="IPR036388">
    <property type="entry name" value="WH-like_DNA-bd_sf"/>
</dbReference>
<feature type="domain" description="HTH arsR-type" evidence="1">
    <location>
        <begin position="76"/>
        <end position="120"/>
    </location>
</feature>
<dbReference type="InterPro" id="IPR001845">
    <property type="entry name" value="HTH_ArsR_DNA-bd_dom"/>
</dbReference>
<dbReference type="SUPFAM" id="SSF46785">
    <property type="entry name" value="Winged helix' DNA-binding domain"/>
    <property type="match status" value="2"/>
</dbReference>
<organism evidence="2 3">
    <name type="scientific">Candidatus Nitrosotenuis uzonensis</name>
    <dbReference type="NCBI Taxonomy" id="1407055"/>
    <lineage>
        <taxon>Archaea</taxon>
        <taxon>Nitrososphaerota</taxon>
        <taxon>Candidatus Nitrosotenuis</taxon>
    </lineage>
</organism>
<evidence type="ECO:0000313" key="3">
    <source>
        <dbReference type="Proteomes" id="UP000018159"/>
    </source>
</evidence>
<dbReference type="PANTHER" id="PTHR36216">
    <property type="entry name" value="TRANSCRIPTIONAL REGULATOR, TRMB"/>
    <property type="match status" value="1"/>
</dbReference>
<name>V6ATI3_9ARCH</name>
<protein>
    <submittedName>
        <fullName evidence="2">Transcriptional regulator, ArsR family</fullName>
    </submittedName>
</protein>
<evidence type="ECO:0000313" key="2">
    <source>
        <dbReference type="EMBL" id="CDI05743.1"/>
    </source>
</evidence>
<dbReference type="CDD" id="cd00090">
    <property type="entry name" value="HTH_ARSR"/>
    <property type="match status" value="1"/>
</dbReference>
<dbReference type="AlphaFoldDB" id="V6ATI3"/>
<sequence>MDRAEQIIDLVNNNPGIRYSEIMRLTGLKNGVLSHHLSKIEQSGKILIERTPRVARIYPCGMQKEQTMIIKNLRNQTAAAILLKLLCGDASFKDLVTETKKSQGTVSLCLKSLCDDGLVERIFNNGNMMFHLIDSTLVGSLVEIQRPSFIENTANNISDIFSSI</sequence>
<dbReference type="Gene3D" id="1.10.10.10">
    <property type="entry name" value="Winged helix-like DNA-binding domain superfamily/Winged helix DNA-binding domain"/>
    <property type="match status" value="2"/>
</dbReference>
<dbReference type="PANTHER" id="PTHR36216:SF1">
    <property type="entry name" value="HTH ARSR-TYPE DOMAIN-CONTAINING PROTEIN"/>
    <property type="match status" value="1"/>
</dbReference>
<dbReference type="EMBL" id="CBTY010000008">
    <property type="protein sequence ID" value="CDI05743.1"/>
    <property type="molecule type" value="Genomic_DNA"/>
</dbReference>
<evidence type="ECO:0000259" key="1">
    <source>
        <dbReference type="Pfam" id="PF01022"/>
    </source>
</evidence>
<dbReference type="InterPro" id="IPR036390">
    <property type="entry name" value="WH_DNA-bd_sf"/>
</dbReference>
<dbReference type="STRING" id="1407055.NITUZ_30435"/>
<gene>
    <name evidence="2" type="ORF">NITUZ_30435</name>
</gene>
<dbReference type="Proteomes" id="UP000018159">
    <property type="component" value="Unassembled WGS sequence"/>
</dbReference>
<dbReference type="Pfam" id="PF01022">
    <property type="entry name" value="HTH_5"/>
    <property type="match status" value="1"/>
</dbReference>
<comment type="caution">
    <text evidence="2">The sequence shown here is derived from an EMBL/GenBank/DDBJ whole genome shotgun (WGS) entry which is preliminary data.</text>
</comment>